<dbReference type="InterPro" id="IPR005186">
    <property type="entry name" value="FlaG"/>
</dbReference>
<dbReference type="InterPro" id="IPR035924">
    <property type="entry name" value="FlaG-like_sf"/>
</dbReference>
<name>A0A3S0A2C3_9BACL</name>
<proteinExistence type="predicted"/>
<feature type="region of interest" description="Disordered" evidence="1">
    <location>
        <begin position="1"/>
        <end position="22"/>
    </location>
</feature>
<dbReference type="OrthoDB" id="9799867at2"/>
<dbReference type="Proteomes" id="UP000276128">
    <property type="component" value="Unassembled WGS sequence"/>
</dbReference>
<accession>A0A3S0A2C3</accession>
<keyword evidence="3" id="KW-1185">Reference proteome</keyword>
<keyword evidence="2" id="KW-0966">Cell projection</keyword>
<gene>
    <name evidence="2" type="ORF">EJQ19_20050</name>
</gene>
<sequence length="138" mass="14854">MSINNQIGGIGSAVGESRPAPEPVKVTKVDDVTASNAAAELIASTITNTSELKRAELQGENVTISDAQVVKAIEHAIKAMQGRSTSLEFSVHQKTKLISVKVMDKDTGEVIREIPPEKSLDFVAKLWQMAGILVDEKR</sequence>
<dbReference type="AlphaFoldDB" id="A0A3S0A2C3"/>
<comment type="caution">
    <text evidence="2">The sequence shown here is derived from an EMBL/GenBank/DDBJ whole genome shotgun (WGS) entry which is preliminary data.</text>
</comment>
<dbReference type="EMBL" id="RXHU01000062">
    <property type="protein sequence ID" value="RTE07940.1"/>
    <property type="molecule type" value="Genomic_DNA"/>
</dbReference>
<keyword evidence="2" id="KW-0969">Cilium</keyword>
<keyword evidence="2" id="KW-0282">Flagellum</keyword>
<evidence type="ECO:0000313" key="2">
    <source>
        <dbReference type="EMBL" id="RTE07940.1"/>
    </source>
</evidence>
<protein>
    <submittedName>
        <fullName evidence="2">Flagellar protein FlaG</fullName>
    </submittedName>
</protein>
<dbReference type="PANTHER" id="PTHR37166">
    <property type="entry name" value="PROTEIN FLAG"/>
    <property type="match status" value="1"/>
</dbReference>
<dbReference type="RefSeq" id="WP_126143012.1">
    <property type="nucleotide sequence ID" value="NZ_RXHU01000062.1"/>
</dbReference>
<evidence type="ECO:0000256" key="1">
    <source>
        <dbReference type="SAM" id="MobiDB-lite"/>
    </source>
</evidence>
<evidence type="ECO:0000313" key="3">
    <source>
        <dbReference type="Proteomes" id="UP000276128"/>
    </source>
</evidence>
<dbReference type="Gene3D" id="3.30.160.170">
    <property type="entry name" value="FlaG-like"/>
    <property type="match status" value="1"/>
</dbReference>
<dbReference type="SUPFAM" id="SSF160214">
    <property type="entry name" value="FlaG-like"/>
    <property type="match status" value="1"/>
</dbReference>
<dbReference type="PANTHER" id="PTHR37166:SF1">
    <property type="entry name" value="PROTEIN FLAG"/>
    <property type="match status" value="1"/>
</dbReference>
<reference evidence="2 3" key="1">
    <citation type="submission" date="2018-12" db="EMBL/GenBank/DDBJ databases">
        <title>Bacillus ochoae sp. nov., Paenibacillus whitsoniae sp. nov., Paenibacillus spiritus sp. nov. Isolated from the Mars Exploration Rover during spacecraft assembly.</title>
        <authorList>
            <person name="Seuylemezian A."/>
            <person name="Vaishampayan P."/>
        </authorList>
    </citation>
    <scope>NUCLEOTIDE SEQUENCE [LARGE SCALE GENOMIC DNA]</scope>
    <source>
        <strain evidence="2 3">MER 54</strain>
    </source>
</reference>
<organism evidence="2 3">
    <name type="scientific">Paenibacillus whitsoniae</name>
    <dbReference type="NCBI Taxonomy" id="2496558"/>
    <lineage>
        <taxon>Bacteria</taxon>
        <taxon>Bacillati</taxon>
        <taxon>Bacillota</taxon>
        <taxon>Bacilli</taxon>
        <taxon>Bacillales</taxon>
        <taxon>Paenibacillaceae</taxon>
        <taxon>Paenibacillus</taxon>
    </lineage>
</organism>
<dbReference type="Pfam" id="PF03646">
    <property type="entry name" value="FlaG"/>
    <property type="match status" value="1"/>
</dbReference>